<dbReference type="GO" id="GO:0000287">
    <property type="term" value="F:magnesium ion binding"/>
    <property type="evidence" value="ECO:0007669"/>
    <property type="project" value="TreeGrafter"/>
</dbReference>
<gene>
    <name evidence="9" type="ORF">A2Z10_01030</name>
</gene>
<dbReference type="SUPFAM" id="SSF143865">
    <property type="entry name" value="CorA soluble domain-like"/>
    <property type="match status" value="1"/>
</dbReference>
<evidence type="ECO:0000256" key="1">
    <source>
        <dbReference type="ARBA" id="ARBA00004651"/>
    </source>
</evidence>
<dbReference type="Gene3D" id="1.20.58.340">
    <property type="entry name" value="Magnesium transport protein CorA, transmembrane region"/>
    <property type="match status" value="2"/>
</dbReference>
<evidence type="ECO:0000256" key="7">
    <source>
        <dbReference type="ARBA" id="ARBA00023136"/>
    </source>
</evidence>
<protein>
    <recommendedName>
        <fullName evidence="11">Magnesium transport protein CorA</fullName>
    </recommendedName>
</protein>
<keyword evidence="3" id="KW-0813">Transport</keyword>
<feature type="transmembrane region" description="Helical" evidence="8">
    <location>
        <begin position="282"/>
        <end position="302"/>
    </location>
</feature>
<keyword evidence="5 8" id="KW-0812">Transmembrane</keyword>
<dbReference type="PANTHER" id="PTHR46494">
    <property type="entry name" value="CORA FAMILY METAL ION TRANSPORTER (EUROFUNG)"/>
    <property type="match status" value="1"/>
</dbReference>
<evidence type="ECO:0000256" key="8">
    <source>
        <dbReference type="SAM" id="Phobius"/>
    </source>
</evidence>
<evidence type="ECO:0000313" key="10">
    <source>
        <dbReference type="Proteomes" id="UP000176639"/>
    </source>
</evidence>
<reference evidence="9 10" key="1">
    <citation type="journal article" date="2016" name="Nat. Commun.">
        <title>Thousands of microbial genomes shed light on interconnected biogeochemical processes in an aquifer system.</title>
        <authorList>
            <person name="Anantharaman K."/>
            <person name="Brown C.T."/>
            <person name="Hug L.A."/>
            <person name="Sharon I."/>
            <person name="Castelle C.J."/>
            <person name="Probst A.J."/>
            <person name="Thomas B.C."/>
            <person name="Singh A."/>
            <person name="Wilkins M.J."/>
            <person name="Karaoz U."/>
            <person name="Brodie E.L."/>
            <person name="Williams K.H."/>
            <person name="Hubbard S.S."/>
            <person name="Banfield J.F."/>
        </authorList>
    </citation>
    <scope>NUCLEOTIDE SEQUENCE [LARGE SCALE GENOMIC DNA]</scope>
</reference>
<comment type="subcellular location">
    <subcellularLocation>
        <location evidence="1">Cell membrane</location>
        <topology evidence="1">Multi-pass membrane protein</topology>
    </subcellularLocation>
</comment>
<feature type="transmembrane region" description="Helical" evidence="8">
    <location>
        <begin position="247"/>
        <end position="270"/>
    </location>
</feature>
<evidence type="ECO:0000256" key="5">
    <source>
        <dbReference type="ARBA" id="ARBA00022692"/>
    </source>
</evidence>
<comment type="caution">
    <text evidence="9">The sequence shown here is derived from an EMBL/GenBank/DDBJ whole genome shotgun (WGS) entry which is preliminary data.</text>
</comment>
<evidence type="ECO:0008006" key="11">
    <source>
        <dbReference type="Google" id="ProtNLM"/>
    </source>
</evidence>
<dbReference type="CDD" id="cd12822">
    <property type="entry name" value="TmCorA-like"/>
    <property type="match status" value="1"/>
</dbReference>
<dbReference type="GO" id="GO:0005886">
    <property type="term" value="C:plasma membrane"/>
    <property type="evidence" value="ECO:0007669"/>
    <property type="project" value="UniProtKB-SubCell"/>
</dbReference>
<keyword evidence="4" id="KW-1003">Cell membrane</keyword>
<dbReference type="Gene3D" id="3.30.460.20">
    <property type="entry name" value="CorA soluble domain-like"/>
    <property type="match status" value="1"/>
</dbReference>
<dbReference type="InterPro" id="IPR045861">
    <property type="entry name" value="CorA_cytoplasmic_dom"/>
</dbReference>
<dbReference type="AlphaFoldDB" id="A0A1F5AZP5"/>
<evidence type="ECO:0000256" key="2">
    <source>
        <dbReference type="ARBA" id="ARBA00009765"/>
    </source>
</evidence>
<name>A0A1F5AZP5_9BACT</name>
<dbReference type="GO" id="GO:0015087">
    <property type="term" value="F:cobalt ion transmembrane transporter activity"/>
    <property type="evidence" value="ECO:0007669"/>
    <property type="project" value="TreeGrafter"/>
</dbReference>
<evidence type="ECO:0000256" key="3">
    <source>
        <dbReference type="ARBA" id="ARBA00022448"/>
    </source>
</evidence>
<dbReference type="SUPFAM" id="SSF144083">
    <property type="entry name" value="Magnesium transport protein CorA, transmembrane region"/>
    <property type="match status" value="1"/>
</dbReference>
<sequence>MHQSSRQELKVNGIKWIHITKPSADDVTYIEKSFPFHPLVMESIGAPTLHPFVEEFDDHLFLILHFPLVFPGAQTNRIFEVDFLISKKILVTITYSHFLRLDDIFKILVSDPKAQEQFTKKHSGFLLYHIIDRLLQEHIKDLDVLEKEVTRIEDKIFQKHMHLSVEEISHLRRDIIDFRRPLKPQITVLASFRERAGKFFGEEMIPYFLDMSVNEERIVSIVENQKETMDVLYETHTSIMSDHISQIIRMLTIFSAIILPLSLIASLWGMNHAYMPLRDNPFDFWIVVGIMSVVAVSLLVFFRRKNWL</sequence>
<dbReference type="GO" id="GO:0015095">
    <property type="term" value="F:magnesium ion transmembrane transporter activity"/>
    <property type="evidence" value="ECO:0007669"/>
    <property type="project" value="TreeGrafter"/>
</dbReference>
<keyword evidence="7 8" id="KW-0472">Membrane</keyword>
<dbReference type="InterPro" id="IPR002523">
    <property type="entry name" value="MgTranspt_CorA/ZnTranspt_ZntB"/>
</dbReference>
<proteinExistence type="inferred from homology"/>
<dbReference type="EMBL" id="MEYI01000030">
    <property type="protein sequence ID" value="OGD23717.1"/>
    <property type="molecule type" value="Genomic_DNA"/>
</dbReference>
<keyword evidence="6 8" id="KW-1133">Transmembrane helix</keyword>
<evidence type="ECO:0000313" key="9">
    <source>
        <dbReference type="EMBL" id="OGD23717.1"/>
    </source>
</evidence>
<accession>A0A1F5AZP5</accession>
<evidence type="ECO:0000256" key="6">
    <source>
        <dbReference type="ARBA" id="ARBA00022989"/>
    </source>
</evidence>
<dbReference type="Proteomes" id="UP000176639">
    <property type="component" value="Unassembled WGS sequence"/>
</dbReference>
<dbReference type="PANTHER" id="PTHR46494:SF1">
    <property type="entry name" value="CORA FAMILY METAL ION TRANSPORTER (EUROFUNG)"/>
    <property type="match status" value="1"/>
</dbReference>
<organism evidence="9 10">
    <name type="scientific">Candidatus Azambacteria bacterium RBG_16_47_10</name>
    <dbReference type="NCBI Taxonomy" id="1797292"/>
    <lineage>
        <taxon>Bacteria</taxon>
        <taxon>Candidatus Azamiibacteriota</taxon>
    </lineage>
</organism>
<dbReference type="GO" id="GO:0050897">
    <property type="term" value="F:cobalt ion binding"/>
    <property type="evidence" value="ECO:0007669"/>
    <property type="project" value="TreeGrafter"/>
</dbReference>
<evidence type="ECO:0000256" key="4">
    <source>
        <dbReference type="ARBA" id="ARBA00022475"/>
    </source>
</evidence>
<comment type="similarity">
    <text evidence="2">Belongs to the CorA metal ion transporter (MIT) (TC 1.A.35) family.</text>
</comment>
<dbReference type="InterPro" id="IPR045863">
    <property type="entry name" value="CorA_TM1_TM2"/>
</dbReference>
<dbReference type="Pfam" id="PF01544">
    <property type="entry name" value="CorA"/>
    <property type="match status" value="1"/>
</dbReference>